<keyword evidence="5" id="KW-1185">Reference proteome</keyword>
<evidence type="ECO:0000313" key="4">
    <source>
        <dbReference type="EMBL" id="GHF81324.1"/>
    </source>
</evidence>
<evidence type="ECO:0000259" key="3">
    <source>
        <dbReference type="SMART" id="SM00824"/>
    </source>
</evidence>
<keyword evidence="2" id="KW-0378">Hydrolase</keyword>
<comment type="caution">
    <text evidence="4">The sequence shown here is derived from an EMBL/GenBank/DDBJ whole genome shotgun (WGS) entry which is preliminary data.</text>
</comment>
<dbReference type="GO" id="GO:0008610">
    <property type="term" value="P:lipid biosynthetic process"/>
    <property type="evidence" value="ECO:0007669"/>
    <property type="project" value="TreeGrafter"/>
</dbReference>
<reference evidence="4" key="2">
    <citation type="submission" date="2020-09" db="EMBL/GenBank/DDBJ databases">
        <authorList>
            <person name="Sun Q."/>
            <person name="Ohkuma M."/>
        </authorList>
    </citation>
    <scope>NUCLEOTIDE SEQUENCE</scope>
    <source>
        <strain evidence="4">JCM 4122</strain>
    </source>
</reference>
<dbReference type="AlphaFoldDB" id="A0A919EI39"/>
<dbReference type="GeneID" id="95663616"/>
<dbReference type="InterPro" id="IPR020802">
    <property type="entry name" value="TesA-like"/>
</dbReference>
<gene>
    <name evidence="4" type="ORF">GCM10017667_06300</name>
</gene>
<dbReference type="Proteomes" id="UP000632849">
    <property type="component" value="Unassembled WGS sequence"/>
</dbReference>
<evidence type="ECO:0000313" key="5">
    <source>
        <dbReference type="Proteomes" id="UP000632849"/>
    </source>
</evidence>
<protein>
    <submittedName>
        <fullName evidence="4">Thioesterase</fullName>
    </submittedName>
</protein>
<dbReference type="RefSeq" id="WP_150235976.1">
    <property type="nucleotide sequence ID" value="NZ_BNBE01000001.1"/>
</dbReference>
<dbReference type="SMART" id="SM00824">
    <property type="entry name" value="PKS_TE"/>
    <property type="match status" value="1"/>
</dbReference>
<evidence type="ECO:0000256" key="1">
    <source>
        <dbReference type="ARBA" id="ARBA00007169"/>
    </source>
</evidence>
<proteinExistence type="inferred from homology"/>
<dbReference type="EMBL" id="BNBE01000001">
    <property type="protein sequence ID" value="GHF81324.1"/>
    <property type="molecule type" value="Genomic_DNA"/>
</dbReference>
<comment type="similarity">
    <text evidence="1">Belongs to the thioesterase family.</text>
</comment>
<feature type="domain" description="Thioesterase TesA-like" evidence="3">
    <location>
        <begin position="30"/>
        <end position="255"/>
    </location>
</feature>
<dbReference type="PANTHER" id="PTHR11487:SF0">
    <property type="entry name" value="S-ACYL FATTY ACID SYNTHASE THIOESTERASE, MEDIUM CHAIN"/>
    <property type="match status" value="1"/>
</dbReference>
<dbReference type="GO" id="GO:0016787">
    <property type="term" value="F:hydrolase activity"/>
    <property type="evidence" value="ECO:0007669"/>
    <property type="project" value="UniProtKB-KW"/>
</dbReference>
<dbReference type="SUPFAM" id="SSF53474">
    <property type="entry name" value="alpha/beta-Hydrolases"/>
    <property type="match status" value="1"/>
</dbReference>
<evidence type="ECO:0000256" key="2">
    <source>
        <dbReference type="ARBA" id="ARBA00022801"/>
    </source>
</evidence>
<dbReference type="InterPro" id="IPR029058">
    <property type="entry name" value="AB_hydrolase_fold"/>
</dbReference>
<dbReference type="Gene3D" id="3.40.50.1820">
    <property type="entry name" value="alpha/beta hydrolase"/>
    <property type="match status" value="1"/>
</dbReference>
<reference evidence="4" key="1">
    <citation type="journal article" date="2014" name="Int. J. Syst. Evol. Microbiol.">
        <title>Complete genome sequence of Corynebacterium casei LMG S-19264T (=DSM 44701T), isolated from a smear-ripened cheese.</title>
        <authorList>
            <consortium name="US DOE Joint Genome Institute (JGI-PGF)"/>
            <person name="Walter F."/>
            <person name="Albersmeier A."/>
            <person name="Kalinowski J."/>
            <person name="Ruckert C."/>
        </authorList>
    </citation>
    <scope>NUCLEOTIDE SEQUENCE</scope>
    <source>
        <strain evidence="4">JCM 4122</strain>
    </source>
</reference>
<dbReference type="InterPro" id="IPR001031">
    <property type="entry name" value="Thioesterase"/>
</dbReference>
<dbReference type="InterPro" id="IPR012223">
    <property type="entry name" value="TEII"/>
</dbReference>
<accession>A0A919EI39</accession>
<name>A0A919EI39_STRFL</name>
<dbReference type="PANTHER" id="PTHR11487">
    <property type="entry name" value="THIOESTERASE"/>
    <property type="match status" value="1"/>
</dbReference>
<sequence>MSVAVPSPASASWLERRWRTAGATPRVALYCFPFAGGSSAYYHAWAEEFRSDVELVPVQLPGRGALMGEEPVRSMAAAADLAAAAIARSPVPAALFGHSMGAVLAFETARRLERRGHPVQHLFVSGRPCPTVVRPPSPVSDLPRERFVDMLRAYGAAPEEVLGHDELLDLLLPMIRADFHLIENYRYEPEIGSPPPLSCPVSAWCGDRDPEVPPELMARWGQETSGPFALEVLSGGHFFLTEHRTRIVAAVHELLQGVGR</sequence>
<organism evidence="4 5">
    <name type="scientific">Streptomyces filamentosus</name>
    <name type="common">Streptomyces roseosporus</name>
    <dbReference type="NCBI Taxonomy" id="67294"/>
    <lineage>
        <taxon>Bacteria</taxon>
        <taxon>Bacillati</taxon>
        <taxon>Actinomycetota</taxon>
        <taxon>Actinomycetes</taxon>
        <taxon>Kitasatosporales</taxon>
        <taxon>Streptomycetaceae</taxon>
        <taxon>Streptomyces</taxon>
    </lineage>
</organism>
<dbReference type="Pfam" id="PF00975">
    <property type="entry name" value="Thioesterase"/>
    <property type="match status" value="1"/>
</dbReference>